<proteinExistence type="predicted"/>
<evidence type="ECO:0000313" key="3">
    <source>
        <dbReference type="Proteomes" id="UP000820818"/>
    </source>
</evidence>
<keyword evidence="3" id="KW-1185">Reference proteome</keyword>
<accession>A0AAD5KP93</accession>
<organism evidence="2 3">
    <name type="scientific">Daphnia sinensis</name>
    <dbReference type="NCBI Taxonomy" id="1820382"/>
    <lineage>
        <taxon>Eukaryota</taxon>
        <taxon>Metazoa</taxon>
        <taxon>Ecdysozoa</taxon>
        <taxon>Arthropoda</taxon>
        <taxon>Crustacea</taxon>
        <taxon>Branchiopoda</taxon>
        <taxon>Diplostraca</taxon>
        <taxon>Cladocera</taxon>
        <taxon>Anomopoda</taxon>
        <taxon>Daphniidae</taxon>
        <taxon>Daphnia</taxon>
        <taxon>Daphnia similis group</taxon>
    </lineage>
</organism>
<sequence length="380" mass="42150">MDGRENQFTEPRSKKVKRDENVRFSISKERGKKFKKLLCEGMEKDESKELGRRFSPSFHRSFISEKLVVPTPDDSMYQRLAVVKNSKAGKKSIDLHEKALFKIHRKVLDATRTLLFLANEKLADVANHEAISTAISLVCDAFHSVTEERHQTVLRQTSPSFTFMLGNKSNFTQDEMEDLFGRSFVKEMVKSADTVKKLANMARSGHPDRTGGNNSSMEQHYNGGVSAGPSQAFGIGSSNKGSSYGGGSNGSSGDYHNNLNGSYRDPFHGRGASRFHYNSHNHGRYVITYINPILPVVDKVSLAVNASPFQRVSCPASRTAGRIQSFASNWKTISSDPWVLNVLSEGFKPEFTSSPFQSAPAPNIICLKPNLKSVTKRCSS</sequence>
<feature type="region of interest" description="Disordered" evidence="1">
    <location>
        <begin position="202"/>
        <end position="257"/>
    </location>
</feature>
<evidence type="ECO:0000256" key="1">
    <source>
        <dbReference type="SAM" id="MobiDB-lite"/>
    </source>
</evidence>
<dbReference type="Proteomes" id="UP000820818">
    <property type="component" value="Linkage Group LG6"/>
</dbReference>
<dbReference type="EMBL" id="WJBH02000006">
    <property type="protein sequence ID" value="KAI9557166.1"/>
    <property type="molecule type" value="Genomic_DNA"/>
</dbReference>
<protein>
    <submittedName>
        <fullName evidence="2">Uncharacterized protein</fullName>
    </submittedName>
</protein>
<name>A0AAD5KP93_9CRUS</name>
<gene>
    <name evidence="2" type="ORF">GHT06_016973</name>
</gene>
<dbReference type="AlphaFoldDB" id="A0AAD5KP93"/>
<reference evidence="2 3" key="1">
    <citation type="submission" date="2022-05" db="EMBL/GenBank/DDBJ databases">
        <title>A multi-omics perspective on studying reproductive biology in Daphnia sinensis.</title>
        <authorList>
            <person name="Jia J."/>
        </authorList>
    </citation>
    <scope>NUCLEOTIDE SEQUENCE [LARGE SCALE GENOMIC DNA]</scope>
    <source>
        <strain evidence="2 3">WSL</strain>
    </source>
</reference>
<feature type="region of interest" description="Disordered" evidence="1">
    <location>
        <begin position="1"/>
        <end position="22"/>
    </location>
</feature>
<comment type="caution">
    <text evidence="2">The sequence shown here is derived from an EMBL/GenBank/DDBJ whole genome shotgun (WGS) entry which is preliminary data.</text>
</comment>
<evidence type="ECO:0000313" key="2">
    <source>
        <dbReference type="EMBL" id="KAI9557166.1"/>
    </source>
</evidence>